<dbReference type="GO" id="GO:0016758">
    <property type="term" value="F:hexosyltransferase activity"/>
    <property type="evidence" value="ECO:0007669"/>
    <property type="project" value="InterPro"/>
</dbReference>
<accession>B8CEI0</accession>
<gene>
    <name evidence="11" type="ORF">THAPSDRAFT_25576</name>
</gene>
<keyword evidence="12" id="KW-1185">Reference proteome</keyword>
<reference evidence="11 12" key="1">
    <citation type="journal article" date="2004" name="Science">
        <title>The genome of the diatom Thalassiosira pseudonana: ecology, evolution, and metabolism.</title>
        <authorList>
            <person name="Armbrust E.V."/>
            <person name="Berges J.A."/>
            <person name="Bowler C."/>
            <person name="Green B.R."/>
            <person name="Martinez D."/>
            <person name="Putnam N.H."/>
            <person name="Zhou S."/>
            <person name="Allen A.E."/>
            <person name="Apt K.E."/>
            <person name="Bechner M."/>
            <person name="Brzezinski M.A."/>
            <person name="Chaal B.K."/>
            <person name="Chiovitti A."/>
            <person name="Davis A.K."/>
            <person name="Demarest M.S."/>
            <person name="Detter J.C."/>
            <person name="Glavina T."/>
            <person name="Goodstein D."/>
            <person name="Hadi M.Z."/>
            <person name="Hellsten U."/>
            <person name="Hildebrand M."/>
            <person name="Jenkins B.D."/>
            <person name="Jurka J."/>
            <person name="Kapitonov V.V."/>
            <person name="Kroger N."/>
            <person name="Lau W.W."/>
            <person name="Lane T.W."/>
            <person name="Larimer F.W."/>
            <person name="Lippmeier J.C."/>
            <person name="Lucas S."/>
            <person name="Medina M."/>
            <person name="Montsant A."/>
            <person name="Obornik M."/>
            <person name="Parker M.S."/>
            <person name="Palenik B."/>
            <person name="Pazour G.J."/>
            <person name="Richardson P.M."/>
            <person name="Rynearson T.A."/>
            <person name="Saito M.A."/>
            <person name="Schwartz D.C."/>
            <person name="Thamatrakoln K."/>
            <person name="Valentin K."/>
            <person name="Vardi A."/>
            <person name="Wilkerson F.P."/>
            <person name="Rokhsar D.S."/>
        </authorList>
    </citation>
    <scope>NUCLEOTIDE SEQUENCE [LARGE SCALE GENOMIC DNA]</scope>
    <source>
        <strain evidence="11 12">CCMP1335</strain>
    </source>
</reference>
<keyword evidence="4" id="KW-0808">Transferase</keyword>
<dbReference type="KEGG" id="tps:THAPSDRAFT_25576"/>
<sequence length="341" mass="38923">MPLSRNRPNTMRTVLLPFLAGAFFMWGGISVRNNIRETQSLLTASVSRSRISSAGDRTTTKASSLDLESPVHQYQQLNLKSAESNNIDTPEQSPSSSWNCDPSNYLVLLKSGTVEKYQKRRAQWRESDCPAIYNQFNITYRFMLGLPAHEEIDPKEHDQFKRASQEEVEDMIRIHSEVVNYTDTEILSMKDVYNDFHLKTLRMFEWAVDRGMTGNTSMVVFHDDDFCLEPNVLQAACERVSSDTTKTSLYGGVYLWGVPVYDQQKHFDGSFAPYFSGNLYVLSSDLVRDIARDPASFFTSVVATNSEDLQVGAWVLNQVRKKSRKVAFINESRLKSEQLEM</sequence>
<keyword evidence="5" id="KW-0812">Transmembrane</keyword>
<protein>
    <recommendedName>
        <fullName evidence="10">Hexosyltransferase</fullName>
        <ecNumber evidence="10">2.4.1.-</ecNumber>
    </recommendedName>
</protein>
<evidence type="ECO:0000256" key="10">
    <source>
        <dbReference type="RuleBase" id="RU363063"/>
    </source>
</evidence>
<dbReference type="AlphaFoldDB" id="B8CEI0"/>
<dbReference type="InterPro" id="IPR002659">
    <property type="entry name" value="Glyco_trans_31"/>
</dbReference>
<dbReference type="eggNOG" id="ENOG502QYES">
    <property type="taxonomic scope" value="Eukaryota"/>
</dbReference>
<evidence type="ECO:0000256" key="4">
    <source>
        <dbReference type="ARBA" id="ARBA00022679"/>
    </source>
</evidence>
<dbReference type="PANTHER" id="PTHR11214:SF351">
    <property type="entry name" value="BETA-1,3-GALACTOSYLTRANSFERASE PVG3"/>
    <property type="match status" value="1"/>
</dbReference>
<dbReference type="PANTHER" id="PTHR11214">
    <property type="entry name" value="BETA-1,3-N-ACETYLGLUCOSAMINYLTRANSFERASE"/>
    <property type="match status" value="1"/>
</dbReference>
<evidence type="ECO:0000256" key="1">
    <source>
        <dbReference type="ARBA" id="ARBA00004323"/>
    </source>
</evidence>
<evidence type="ECO:0000313" key="11">
    <source>
        <dbReference type="EMBL" id="EED87906.1"/>
    </source>
</evidence>
<keyword evidence="3 10" id="KW-0328">Glycosyltransferase</keyword>
<evidence type="ECO:0000256" key="3">
    <source>
        <dbReference type="ARBA" id="ARBA00022676"/>
    </source>
</evidence>
<dbReference type="GeneID" id="7447808"/>
<dbReference type="RefSeq" id="XP_002294546.1">
    <property type="nucleotide sequence ID" value="XM_002294510.1"/>
</dbReference>
<dbReference type="Pfam" id="PF01762">
    <property type="entry name" value="Galactosyl_T"/>
    <property type="match status" value="1"/>
</dbReference>
<evidence type="ECO:0000256" key="6">
    <source>
        <dbReference type="ARBA" id="ARBA00022968"/>
    </source>
</evidence>
<dbReference type="Proteomes" id="UP000001449">
    <property type="component" value="Chromosome 20"/>
</dbReference>
<proteinExistence type="inferred from homology"/>
<keyword evidence="7" id="KW-1133">Transmembrane helix</keyword>
<evidence type="ECO:0000256" key="2">
    <source>
        <dbReference type="ARBA" id="ARBA00008661"/>
    </source>
</evidence>
<reference evidence="11 12" key="2">
    <citation type="journal article" date="2008" name="Nature">
        <title>The Phaeodactylum genome reveals the evolutionary history of diatom genomes.</title>
        <authorList>
            <person name="Bowler C."/>
            <person name="Allen A.E."/>
            <person name="Badger J.H."/>
            <person name="Grimwood J."/>
            <person name="Jabbari K."/>
            <person name="Kuo A."/>
            <person name="Maheswari U."/>
            <person name="Martens C."/>
            <person name="Maumus F."/>
            <person name="Otillar R.P."/>
            <person name="Rayko E."/>
            <person name="Salamov A."/>
            <person name="Vandepoele K."/>
            <person name="Beszteri B."/>
            <person name="Gruber A."/>
            <person name="Heijde M."/>
            <person name="Katinka M."/>
            <person name="Mock T."/>
            <person name="Valentin K."/>
            <person name="Verret F."/>
            <person name="Berges J.A."/>
            <person name="Brownlee C."/>
            <person name="Cadoret J.P."/>
            <person name="Chiovitti A."/>
            <person name="Choi C.J."/>
            <person name="Coesel S."/>
            <person name="De Martino A."/>
            <person name="Detter J.C."/>
            <person name="Durkin C."/>
            <person name="Falciatore A."/>
            <person name="Fournet J."/>
            <person name="Haruta M."/>
            <person name="Huysman M.J."/>
            <person name="Jenkins B.D."/>
            <person name="Jiroutova K."/>
            <person name="Jorgensen R.E."/>
            <person name="Joubert Y."/>
            <person name="Kaplan A."/>
            <person name="Kroger N."/>
            <person name="Kroth P.G."/>
            <person name="La Roche J."/>
            <person name="Lindquist E."/>
            <person name="Lommer M."/>
            <person name="Martin-Jezequel V."/>
            <person name="Lopez P.J."/>
            <person name="Lucas S."/>
            <person name="Mangogna M."/>
            <person name="McGinnis K."/>
            <person name="Medlin L.K."/>
            <person name="Montsant A."/>
            <person name="Oudot-Le Secq M.P."/>
            <person name="Napoli C."/>
            <person name="Obornik M."/>
            <person name="Parker M.S."/>
            <person name="Petit J.L."/>
            <person name="Porcel B.M."/>
            <person name="Poulsen N."/>
            <person name="Robison M."/>
            <person name="Rychlewski L."/>
            <person name="Rynearson T.A."/>
            <person name="Schmutz J."/>
            <person name="Shapiro H."/>
            <person name="Siaut M."/>
            <person name="Stanley M."/>
            <person name="Sussman M.R."/>
            <person name="Taylor A.R."/>
            <person name="Vardi A."/>
            <person name="von Dassow P."/>
            <person name="Vyverman W."/>
            <person name="Willis A."/>
            <person name="Wyrwicz L.S."/>
            <person name="Rokhsar D.S."/>
            <person name="Weissenbach J."/>
            <person name="Armbrust E.V."/>
            <person name="Green B.R."/>
            <person name="Van de Peer Y."/>
            <person name="Grigoriev I.V."/>
        </authorList>
    </citation>
    <scope>NUCLEOTIDE SEQUENCE [LARGE SCALE GENOMIC DNA]</scope>
    <source>
        <strain evidence="11 12">CCMP1335</strain>
    </source>
</reference>
<evidence type="ECO:0000313" key="12">
    <source>
        <dbReference type="Proteomes" id="UP000001449"/>
    </source>
</evidence>
<keyword evidence="6" id="KW-0735">Signal-anchor</keyword>
<dbReference type="EMBL" id="CM000652">
    <property type="protein sequence ID" value="EED87906.1"/>
    <property type="molecule type" value="Genomic_DNA"/>
</dbReference>
<keyword evidence="9" id="KW-0472">Membrane</keyword>
<keyword evidence="8 10" id="KW-0333">Golgi apparatus</keyword>
<dbReference type="HOGENOM" id="CLU_815073_0_0_1"/>
<evidence type="ECO:0000256" key="5">
    <source>
        <dbReference type="ARBA" id="ARBA00022692"/>
    </source>
</evidence>
<dbReference type="PaxDb" id="35128-Thaps25576"/>
<evidence type="ECO:0000256" key="8">
    <source>
        <dbReference type="ARBA" id="ARBA00023034"/>
    </source>
</evidence>
<comment type="similarity">
    <text evidence="2 10">Belongs to the glycosyltransferase 31 family.</text>
</comment>
<name>B8CEI0_THAPS</name>
<dbReference type="EC" id="2.4.1.-" evidence="10"/>
<organism evidence="11 12">
    <name type="scientific">Thalassiosira pseudonana</name>
    <name type="common">Marine diatom</name>
    <name type="synonym">Cyclotella nana</name>
    <dbReference type="NCBI Taxonomy" id="35128"/>
    <lineage>
        <taxon>Eukaryota</taxon>
        <taxon>Sar</taxon>
        <taxon>Stramenopiles</taxon>
        <taxon>Ochrophyta</taxon>
        <taxon>Bacillariophyta</taxon>
        <taxon>Coscinodiscophyceae</taxon>
        <taxon>Thalassiosirophycidae</taxon>
        <taxon>Thalassiosirales</taxon>
        <taxon>Thalassiosiraceae</taxon>
        <taxon>Thalassiosira</taxon>
    </lineage>
</organism>
<evidence type="ECO:0000256" key="9">
    <source>
        <dbReference type="ARBA" id="ARBA00023136"/>
    </source>
</evidence>
<dbReference type="InParanoid" id="B8CEI0"/>
<comment type="subcellular location">
    <subcellularLocation>
        <location evidence="1 10">Golgi apparatus membrane</location>
        <topology evidence="1 10">Single-pass type II membrane protein</topology>
    </subcellularLocation>
</comment>
<evidence type="ECO:0000256" key="7">
    <source>
        <dbReference type="ARBA" id="ARBA00022989"/>
    </source>
</evidence>
<dbReference type="GO" id="GO:0000139">
    <property type="term" value="C:Golgi membrane"/>
    <property type="evidence" value="ECO:0007669"/>
    <property type="project" value="UniProtKB-SubCell"/>
</dbReference>